<keyword evidence="3" id="KW-1185">Reference proteome</keyword>
<dbReference type="InterPro" id="IPR029058">
    <property type="entry name" value="AB_hydrolase_fold"/>
</dbReference>
<name>A0A5P1FRW8_ASPOF</name>
<proteinExistence type="predicted"/>
<dbReference type="PANTHER" id="PTHR12482:SF14">
    <property type="entry name" value="LIPASE YOR059C ISOFORM X1"/>
    <property type="match status" value="1"/>
</dbReference>
<dbReference type="Gene3D" id="3.40.50.1820">
    <property type="entry name" value="alpha/beta hydrolase"/>
    <property type="match status" value="1"/>
</dbReference>
<dbReference type="PANTHER" id="PTHR12482">
    <property type="entry name" value="LIPASE ROG1-RELATED-RELATED"/>
    <property type="match status" value="1"/>
</dbReference>
<organism evidence="2 3">
    <name type="scientific">Asparagus officinalis</name>
    <name type="common">Garden asparagus</name>
    <dbReference type="NCBI Taxonomy" id="4686"/>
    <lineage>
        <taxon>Eukaryota</taxon>
        <taxon>Viridiplantae</taxon>
        <taxon>Streptophyta</taxon>
        <taxon>Embryophyta</taxon>
        <taxon>Tracheophyta</taxon>
        <taxon>Spermatophyta</taxon>
        <taxon>Magnoliopsida</taxon>
        <taxon>Liliopsida</taxon>
        <taxon>Asparagales</taxon>
        <taxon>Asparagaceae</taxon>
        <taxon>Asparagoideae</taxon>
        <taxon>Asparagus</taxon>
    </lineage>
</organism>
<evidence type="ECO:0000313" key="3">
    <source>
        <dbReference type="Proteomes" id="UP000243459"/>
    </source>
</evidence>
<dbReference type="EMBL" id="CM007381">
    <property type="protein sequence ID" value="ONK80433.1"/>
    <property type="molecule type" value="Genomic_DNA"/>
</dbReference>
<dbReference type="Gramene" id="ONK80433">
    <property type="protein sequence ID" value="ONK80433"/>
    <property type="gene ID" value="A4U43_C01F17670"/>
</dbReference>
<evidence type="ECO:0000313" key="2">
    <source>
        <dbReference type="EMBL" id="ONK80433.1"/>
    </source>
</evidence>
<dbReference type="AlphaFoldDB" id="A0A5P1FRW8"/>
<gene>
    <name evidence="2" type="ORF">A4U43_C01F17670</name>
</gene>
<dbReference type="FunFam" id="3.40.50.1820:FF:000188">
    <property type="entry name" value="putative lipase ROG1 isoform X1"/>
    <property type="match status" value="1"/>
</dbReference>
<evidence type="ECO:0000259" key="1">
    <source>
        <dbReference type="Pfam" id="PF05057"/>
    </source>
</evidence>
<feature type="domain" description="DUF676" evidence="1">
    <location>
        <begin position="28"/>
        <end position="251"/>
    </location>
</feature>
<dbReference type="InterPro" id="IPR007751">
    <property type="entry name" value="DUF676_lipase-like"/>
</dbReference>
<dbReference type="OrthoDB" id="273452at2759"/>
<dbReference type="OMA" id="YQFMNEG"/>
<dbReference type="Proteomes" id="UP000243459">
    <property type="component" value="Chromosome 1"/>
</dbReference>
<dbReference type="SUPFAM" id="SSF53474">
    <property type="entry name" value="alpha/beta-Hydrolases"/>
    <property type="match status" value="1"/>
</dbReference>
<reference evidence="3" key="1">
    <citation type="journal article" date="2017" name="Nat. Commun.">
        <title>The asparagus genome sheds light on the origin and evolution of a young Y chromosome.</title>
        <authorList>
            <person name="Harkess A."/>
            <person name="Zhou J."/>
            <person name="Xu C."/>
            <person name="Bowers J.E."/>
            <person name="Van der Hulst R."/>
            <person name="Ayyampalayam S."/>
            <person name="Mercati F."/>
            <person name="Riccardi P."/>
            <person name="McKain M.R."/>
            <person name="Kakrana A."/>
            <person name="Tang H."/>
            <person name="Ray J."/>
            <person name="Groenendijk J."/>
            <person name="Arikit S."/>
            <person name="Mathioni S.M."/>
            <person name="Nakano M."/>
            <person name="Shan H."/>
            <person name="Telgmann-Rauber A."/>
            <person name="Kanno A."/>
            <person name="Yue Z."/>
            <person name="Chen H."/>
            <person name="Li W."/>
            <person name="Chen Y."/>
            <person name="Xu X."/>
            <person name="Zhang Y."/>
            <person name="Luo S."/>
            <person name="Chen H."/>
            <person name="Gao J."/>
            <person name="Mao Z."/>
            <person name="Pires J.C."/>
            <person name="Luo M."/>
            <person name="Kudrna D."/>
            <person name="Wing R.A."/>
            <person name="Meyers B.C."/>
            <person name="Yi K."/>
            <person name="Kong H."/>
            <person name="Lavrijsen P."/>
            <person name="Sunseri F."/>
            <person name="Falavigna A."/>
            <person name="Ye Y."/>
            <person name="Leebens-Mack J.H."/>
            <person name="Chen G."/>
        </authorList>
    </citation>
    <scope>NUCLEOTIDE SEQUENCE [LARGE SCALE GENOMIC DNA]</scope>
    <source>
        <strain evidence="3">cv. DH0086</strain>
    </source>
</reference>
<dbReference type="InterPro" id="IPR044294">
    <property type="entry name" value="Lipase-like"/>
</dbReference>
<accession>A0A5P1FRW8</accession>
<sequence length="358" mass="39265">MGDEEAVRSEEFVNGGTDVLSSSRHSASSSDHLVVMVHGILGSTADWQYGADQFVKALPDKVIIHCSECNGYTLTLDGVDVMGERLAEEVIGVINRRPGLKKISFIAHSMGGLAARYAIGRLYRTSSGKLVGNPSDGVCAGDNTTGTIYGLEAMNFITVATPHLGSRGNGQVPLFFGVTALEKVAASVSHWIFKRTGKHLFLTDNDEGETPLLQRMVNDHGNIYFMSALGAFKRRVAYANVGYDHIVGWRTSSIRHNSELAVWEDSSSKEYPHIVRVEHSKAVNADKCHEASDVSCYSDVLEEELVTGLSRVSWEKVDVSFQSSIQRFVAHNAIQVQYAFMHSEGADVIQHMIDHFIT</sequence>
<protein>
    <recommendedName>
        <fullName evidence="1">DUF676 domain-containing protein</fullName>
    </recommendedName>
</protein>
<dbReference type="Pfam" id="PF05057">
    <property type="entry name" value="DUF676"/>
    <property type="match status" value="1"/>
</dbReference>